<dbReference type="Gene3D" id="2.60.40.1180">
    <property type="entry name" value="Golgi alpha-mannosidase II"/>
    <property type="match status" value="1"/>
</dbReference>
<accession>A0A3D4S2L7</accession>
<name>A0A3D4S2L7_9ENTE</name>
<dbReference type="SUPFAM" id="SSF51445">
    <property type="entry name" value="(Trans)glycosidases"/>
    <property type="match status" value="1"/>
</dbReference>
<dbReference type="EMBL" id="DQHO01000002">
    <property type="protein sequence ID" value="HCS93085.1"/>
    <property type="molecule type" value="Genomic_DNA"/>
</dbReference>
<dbReference type="Gene3D" id="3.90.400.10">
    <property type="entry name" value="Oligo-1,6-glucosidase, Domain 2"/>
    <property type="match status" value="1"/>
</dbReference>
<protein>
    <recommendedName>
        <fullName evidence="4">Alpha,alpha-phosphotrehalase</fullName>
        <ecNumber evidence="4">3.2.1.93</ecNumber>
    </recommendedName>
</protein>
<dbReference type="FunFam" id="3.20.20.80:FF:000064">
    <property type="entry name" value="Oligo-1,6-glucosidase"/>
    <property type="match status" value="1"/>
</dbReference>
<keyword evidence="3" id="KW-0326">Glycosidase</keyword>
<keyword evidence="2" id="KW-0378">Hydrolase</keyword>
<evidence type="ECO:0000256" key="1">
    <source>
        <dbReference type="ARBA" id="ARBA00008061"/>
    </source>
</evidence>
<dbReference type="SMART" id="SM00642">
    <property type="entry name" value="Aamy"/>
    <property type="match status" value="1"/>
</dbReference>
<evidence type="ECO:0000256" key="3">
    <source>
        <dbReference type="ARBA" id="ARBA00023295"/>
    </source>
</evidence>
<dbReference type="GO" id="GO:0008788">
    <property type="term" value="F:alpha,alpha-phosphotrehalase activity"/>
    <property type="evidence" value="ECO:0007669"/>
    <property type="project" value="UniProtKB-UniRule"/>
</dbReference>
<dbReference type="GO" id="GO:0005993">
    <property type="term" value="P:trehalose catabolic process"/>
    <property type="evidence" value="ECO:0007669"/>
    <property type="project" value="InterPro"/>
</dbReference>
<comment type="similarity">
    <text evidence="1">Belongs to the glycosyl hydrolase 13 family.</text>
</comment>
<dbReference type="FunFam" id="3.90.400.10:FF:000002">
    <property type="entry name" value="Sucrose isomerase"/>
    <property type="match status" value="1"/>
</dbReference>
<dbReference type="InterPro" id="IPR013780">
    <property type="entry name" value="Glyco_hydro_b"/>
</dbReference>
<dbReference type="InterPro" id="IPR045857">
    <property type="entry name" value="O16G_dom_2"/>
</dbReference>
<evidence type="ECO:0000256" key="2">
    <source>
        <dbReference type="ARBA" id="ARBA00022801"/>
    </source>
</evidence>
<dbReference type="NCBIfam" id="NF008183">
    <property type="entry name" value="PRK10933.1"/>
    <property type="match status" value="1"/>
</dbReference>
<dbReference type="Gene3D" id="3.20.20.80">
    <property type="entry name" value="Glycosidases"/>
    <property type="match status" value="1"/>
</dbReference>
<dbReference type="InterPro" id="IPR012769">
    <property type="entry name" value="Trehalose_TreC"/>
</dbReference>
<gene>
    <name evidence="6" type="primary">treC</name>
    <name evidence="6" type="ORF">DIW15_00040</name>
</gene>
<feature type="domain" description="Glycosyl hydrolase family 13 catalytic" evidence="5">
    <location>
        <begin position="10"/>
        <end position="413"/>
    </location>
</feature>
<dbReference type="CDD" id="cd11333">
    <property type="entry name" value="AmyAc_SI_OligoGlu_DGase"/>
    <property type="match status" value="1"/>
</dbReference>
<dbReference type="NCBIfam" id="TIGR02403">
    <property type="entry name" value="trehalose_treC"/>
    <property type="match status" value="1"/>
</dbReference>
<dbReference type="InterPro" id="IPR006047">
    <property type="entry name" value="GH13_cat_dom"/>
</dbReference>
<evidence type="ECO:0000313" key="7">
    <source>
        <dbReference type="Proteomes" id="UP000262195"/>
    </source>
</evidence>
<dbReference type="InterPro" id="IPR056300">
    <property type="entry name" value="SusG-like_C"/>
</dbReference>
<dbReference type="Proteomes" id="UP000262195">
    <property type="component" value="Unassembled WGS sequence"/>
</dbReference>
<reference evidence="6 7" key="1">
    <citation type="journal article" date="2018" name="Nat. Biotechnol.">
        <title>A standardized bacterial taxonomy based on genome phylogeny substantially revises the tree of life.</title>
        <authorList>
            <person name="Parks D.H."/>
            <person name="Chuvochina M."/>
            <person name="Waite D.W."/>
            <person name="Rinke C."/>
            <person name="Skarshewski A."/>
            <person name="Chaumeil P.A."/>
            <person name="Hugenholtz P."/>
        </authorList>
    </citation>
    <scope>NUCLEOTIDE SEQUENCE [LARGE SCALE GENOMIC DNA]</scope>
    <source>
        <strain evidence="6">UBA11306</strain>
    </source>
</reference>
<sequence>MDYKKDVIYQIYPKSFQSTTGKPTGDLRGVIKHIPYLKKLGIKMVWFNPFFTSPQKDNGYDIADFRAIDPIYGTMDDYMAMAKALRDNGIELMLDMVFNHTSTEHIWFQKALAGDKKYQDYYILRPGKPDGSLPTNWESKFGGPAWNKFGDTDLYYLCLYDKTQADLDWRNPDVRAELSDIVNFWMTKGVTGFRFDVINVIGKDEILVDAPPETESKKLYTDKPIVHTYLKELNQHSFGQDPEIVTVGEMSSTTIENCIEYTNPDNHELTMVFNFHHLKVDYENGQKWTKIPFDFSALKNILFDWQVDITAGNGWNALFWNCHDQPRALNRFGSPDKYRVESAKMLAAALHLLRGTPYIYMGEEIGMVDPDYSSLSQYDDIETLNAYKELTVSGLKETEVMDIIRTKSRDNARIPMPWDDSEFGSFSTVTPWLTNPKTKDINVKKELESGSIFKFYQQLIQLRHDLDVISDGDITPYSRDHDQVFAYIRRLGTDRLLVLNNFYEKETEIEIPKEFVDDSRILLANYDISKNDIKTSYTLKAYETLALYVSE</sequence>
<organism evidence="6 7">
    <name type="scientific">Bavariicoccus seileri</name>
    <dbReference type="NCBI Taxonomy" id="549685"/>
    <lineage>
        <taxon>Bacteria</taxon>
        <taxon>Bacillati</taxon>
        <taxon>Bacillota</taxon>
        <taxon>Bacilli</taxon>
        <taxon>Lactobacillales</taxon>
        <taxon>Enterococcaceae</taxon>
        <taxon>Bavariicoccus</taxon>
    </lineage>
</organism>
<comment type="caution">
    <text evidence="6">The sequence shown here is derived from an EMBL/GenBank/DDBJ whole genome shotgun (WGS) entry which is preliminary data.</text>
</comment>
<dbReference type="PANTHER" id="PTHR10357">
    <property type="entry name" value="ALPHA-AMYLASE FAMILY MEMBER"/>
    <property type="match status" value="1"/>
</dbReference>
<dbReference type="InterPro" id="IPR017853">
    <property type="entry name" value="GH"/>
</dbReference>
<dbReference type="Pfam" id="PF23915">
    <property type="entry name" value="SusG_C"/>
    <property type="match status" value="1"/>
</dbReference>
<dbReference type="Pfam" id="PF00128">
    <property type="entry name" value="Alpha-amylase"/>
    <property type="match status" value="1"/>
</dbReference>
<evidence type="ECO:0000259" key="5">
    <source>
        <dbReference type="SMART" id="SM00642"/>
    </source>
</evidence>
<dbReference type="STRING" id="1121105.GCA_000421665_01653"/>
<dbReference type="GO" id="GO:0004556">
    <property type="term" value="F:alpha-amylase activity"/>
    <property type="evidence" value="ECO:0007669"/>
    <property type="project" value="TreeGrafter"/>
</dbReference>
<evidence type="ECO:0000256" key="4">
    <source>
        <dbReference type="NCBIfam" id="TIGR02403"/>
    </source>
</evidence>
<proteinExistence type="inferred from homology"/>
<dbReference type="GO" id="GO:0005737">
    <property type="term" value="C:cytoplasm"/>
    <property type="evidence" value="ECO:0007669"/>
    <property type="project" value="UniProtKB-UniRule"/>
</dbReference>
<dbReference type="AlphaFoldDB" id="A0A3D4S2L7"/>
<dbReference type="EC" id="3.2.1.93" evidence="4"/>
<evidence type="ECO:0000313" key="6">
    <source>
        <dbReference type="EMBL" id="HCS93085.1"/>
    </source>
</evidence>
<dbReference type="PANTHER" id="PTHR10357:SF217">
    <property type="entry name" value="TREHALOSE-6-PHOSPHATE HYDROLASE"/>
    <property type="match status" value="1"/>
</dbReference>
<dbReference type="SUPFAM" id="SSF51011">
    <property type="entry name" value="Glycosyl hydrolase domain"/>
    <property type="match status" value="1"/>
</dbReference>